<protein>
    <recommendedName>
        <fullName evidence="5">DUF1232 domain-containing protein</fullName>
    </recommendedName>
</protein>
<reference evidence="6 7" key="1">
    <citation type="journal article" date="2013" name="Genome Announc.">
        <title>Draft Genome Sequence of an Alphaproteobacterium, Caenispirillum salinarum AK4(T), Isolated from a Solar Saltern.</title>
        <authorList>
            <person name="Khatri I."/>
            <person name="Singh A."/>
            <person name="Korpole S."/>
            <person name="Pinnaka A.K."/>
            <person name="Subramanian S."/>
        </authorList>
    </citation>
    <scope>NUCLEOTIDE SEQUENCE [LARGE SCALE GENOMIC DNA]</scope>
    <source>
        <strain evidence="6 7">AK4</strain>
    </source>
</reference>
<proteinExistence type="predicted"/>
<comment type="subcellular location">
    <subcellularLocation>
        <location evidence="1">Endomembrane system</location>
        <topology evidence="1">Multi-pass membrane protein</topology>
    </subcellularLocation>
</comment>
<dbReference type="Pfam" id="PF06803">
    <property type="entry name" value="DUF1232"/>
    <property type="match status" value="1"/>
</dbReference>
<dbReference type="eggNOG" id="COG3339">
    <property type="taxonomic scope" value="Bacteria"/>
</dbReference>
<evidence type="ECO:0000256" key="3">
    <source>
        <dbReference type="ARBA" id="ARBA00022989"/>
    </source>
</evidence>
<dbReference type="OrthoDB" id="9813247at2"/>
<evidence type="ECO:0000313" key="6">
    <source>
        <dbReference type="EMBL" id="EKV26157.1"/>
    </source>
</evidence>
<name>K9GM92_9PROT</name>
<dbReference type="InterPro" id="IPR010652">
    <property type="entry name" value="DUF1232"/>
</dbReference>
<comment type="caution">
    <text evidence="6">The sequence shown here is derived from an EMBL/GenBank/DDBJ whole genome shotgun (WGS) entry which is preliminary data.</text>
</comment>
<dbReference type="EMBL" id="ANHY01000037">
    <property type="protein sequence ID" value="EKV26157.1"/>
    <property type="molecule type" value="Genomic_DNA"/>
</dbReference>
<dbReference type="AlphaFoldDB" id="K9GM92"/>
<dbReference type="GO" id="GO:0012505">
    <property type="term" value="C:endomembrane system"/>
    <property type="evidence" value="ECO:0007669"/>
    <property type="project" value="UniProtKB-SubCell"/>
</dbReference>
<evidence type="ECO:0000259" key="5">
    <source>
        <dbReference type="Pfam" id="PF06803"/>
    </source>
</evidence>
<organism evidence="6 7">
    <name type="scientific">Caenispirillum salinarum AK4</name>
    <dbReference type="NCBI Taxonomy" id="1238182"/>
    <lineage>
        <taxon>Bacteria</taxon>
        <taxon>Pseudomonadati</taxon>
        <taxon>Pseudomonadota</taxon>
        <taxon>Alphaproteobacteria</taxon>
        <taxon>Rhodospirillales</taxon>
        <taxon>Novispirillaceae</taxon>
        <taxon>Caenispirillum</taxon>
    </lineage>
</organism>
<feature type="domain" description="DUF1232" evidence="5">
    <location>
        <begin position="73"/>
        <end position="107"/>
    </location>
</feature>
<dbReference type="Proteomes" id="UP000009881">
    <property type="component" value="Unassembled WGS sequence"/>
</dbReference>
<keyword evidence="2" id="KW-0812">Transmembrane</keyword>
<dbReference type="STRING" id="1238182.C882_2925"/>
<evidence type="ECO:0000256" key="1">
    <source>
        <dbReference type="ARBA" id="ARBA00004127"/>
    </source>
</evidence>
<keyword evidence="7" id="KW-1185">Reference proteome</keyword>
<dbReference type="RefSeq" id="WP_009542916.1">
    <property type="nucleotide sequence ID" value="NZ_ANHY01000037.1"/>
</dbReference>
<evidence type="ECO:0000256" key="4">
    <source>
        <dbReference type="ARBA" id="ARBA00023136"/>
    </source>
</evidence>
<keyword evidence="4" id="KW-0472">Membrane</keyword>
<accession>K9GM92</accession>
<gene>
    <name evidence="6" type="ORF">C882_2925</name>
</gene>
<sequence length="147" mass="16131">MGVLDRIDTGFLKRGARSVRREDVTATLRRAREVETKMTGGALARFAGEGRLLLRLLDDWRTGRYRDVSWKTIASVVFALLYVLNPMDLMPDVIIATGLLDDATVLGLALKLIGQDLRRYEAWRAGTGDAAFVPGPAEEAAAIERGA</sequence>
<evidence type="ECO:0000313" key="7">
    <source>
        <dbReference type="Proteomes" id="UP000009881"/>
    </source>
</evidence>
<evidence type="ECO:0000256" key="2">
    <source>
        <dbReference type="ARBA" id="ARBA00022692"/>
    </source>
</evidence>
<keyword evidence="3" id="KW-1133">Transmembrane helix</keyword>